<organism evidence="1 2">
    <name type="scientific">Cylindrobasidium torrendii FP15055 ss-10</name>
    <dbReference type="NCBI Taxonomy" id="1314674"/>
    <lineage>
        <taxon>Eukaryota</taxon>
        <taxon>Fungi</taxon>
        <taxon>Dikarya</taxon>
        <taxon>Basidiomycota</taxon>
        <taxon>Agaricomycotina</taxon>
        <taxon>Agaricomycetes</taxon>
        <taxon>Agaricomycetidae</taxon>
        <taxon>Agaricales</taxon>
        <taxon>Marasmiineae</taxon>
        <taxon>Physalacriaceae</taxon>
        <taxon>Cylindrobasidium</taxon>
    </lineage>
</organism>
<name>A0A0D7B6L2_9AGAR</name>
<gene>
    <name evidence="1" type="ORF">CYLTODRAFT_491994</name>
</gene>
<accession>A0A0D7B6L2</accession>
<dbReference type="AlphaFoldDB" id="A0A0D7B6L2"/>
<dbReference type="OrthoDB" id="3199068at2759"/>
<evidence type="ECO:0008006" key="3">
    <source>
        <dbReference type="Google" id="ProtNLM"/>
    </source>
</evidence>
<evidence type="ECO:0000313" key="2">
    <source>
        <dbReference type="Proteomes" id="UP000054007"/>
    </source>
</evidence>
<dbReference type="EMBL" id="KN880575">
    <property type="protein sequence ID" value="KIY65850.1"/>
    <property type="molecule type" value="Genomic_DNA"/>
</dbReference>
<proteinExistence type="predicted"/>
<protein>
    <recommendedName>
        <fullName evidence="3">BTB domain-containing protein</fullName>
    </recommendedName>
</protein>
<sequence length="228" mass="25965">MSAAERDPMYYWDTVVFRVEDRLYKVPRYYFENHSEIFGSTFGLPRTEKTASEGQSDDNPFCLPGITAKEFDCLLRIIYPMKPEGDSPTYSISDWRAVLKLSTMWGMSSTRQSAIQNLGRLATSDPVDAIVLAKTYDVPEWLRSGYIELVKRVQPISVDEAQLIGAQSAIQLFHIREAALVKQAGHRGYVKYTGTLLDNDVIPMIELVFEEEFEKANAATQRHLNPSW</sequence>
<dbReference type="STRING" id="1314674.A0A0D7B6L2"/>
<keyword evidence="2" id="KW-1185">Reference proteome</keyword>
<reference evidence="1 2" key="1">
    <citation type="journal article" date="2015" name="Fungal Genet. Biol.">
        <title>Evolution of novel wood decay mechanisms in Agaricales revealed by the genome sequences of Fistulina hepatica and Cylindrobasidium torrendii.</title>
        <authorList>
            <person name="Floudas D."/>
            <person name="Held B.W."/>
            <person name="Riley R."/>
            <person name="Nagy L.G."/>
            <person name="Koehler G."/>
            <person name="Ransdell A.S."/>
            <person name="Younus H."/>
            <person name="Chow J."/>
            <person name="Chiniquy J."/>
            <person name="Lipzen A."/>
            <person name="Tritt A."/>
            <person name="Sun H."/>
            <person name="Haridas S."/>
            <person name="LaButti K."/>
            <person name="Ohm R.A."/>
            <person name="Kues U."/>
            <person name="Blanchette R.A."/>
            <person name="Grigoriev I.V."/>
            <person name="Minto R.E."/>
            <person name="Hibbett D.S."/>
        </authorList>
    </citation>
    <scope>NUCLEOTIDE SEQUENCE [LARGE SCALE GENOMIC DNA]</scope>
    <source>
        <strain evidence="1 2">FP15055 ss-10</strain>
    </source>
</reference>
<dbReference type="Proteomes" id="UP000054007">
    <property type="component" value="Unassembled WGS sequence"/>
</dbReference>
<dbReference type="InterPro" id="IPR011333">
    <property type="entry name" value="SKP1/BTB/POZ_sf"/>
</dbReference>
<dbReference type="Gene3D" id="3.30.710.10">
    <property type="entry name" value="Potassium Channel Kv1.1, Chain A"/>
    <property type="match status" value="1"/>
</dbReference>
<dbReference type="SUPFAM" id="SSF54695">
    <property type="entry name" value="POZ domain"/>
    <property type="match status" value="1"/>
</dbReference>
<evidence type="ECO:0000313" key="1">
    <source>
        <dbReference type="EMBL" id="KIY65850.1"/>
    </source>
</evidence>